<proteinExistence type="predicted"/>
<dbReference type="EMBL" id="CP104694">
    <property type="protein sequence ID" value="UXI66569.1"/>
    <property type="molecule type" value="Genomic_DNA"/>
</dbReference>
<dbReference type="InterPro" id="IPR025493">
    <property type="entry name" value="DUF4384"/>
</dbReference>
<accession>A0ABY6B9N8</accession>
<dbReference type="Pfam" id="PF01471">
    <property type="entry name" value="PG_binding_1"/>
    <property type="match status" value="1"/>
</dbReference>
<dbReference type="Gene3D" id="3.40.50.10610">
    <property type="entry name" value="ABC-type transport auxiliary lipoprotein component"/>
    <property type="match status" value="1"/>
</dbReference>
<keyword evidence="4" id="KW-1185">Reference proteome</keyword>
<dbReference type="PROSITE" id="PS51257">
    <property type="entry name" value="PROKAR_LIPOPROTEIN"/>
    <property type="match status" value="1"/>
</dbReference>
<evidence type="ECO:0000259" key="1">
    <source>
        <dbReference type="Pfam" id="PF01471"/>
    </source>
</evidence>
<evidence type="ECO:0000259" key="2">
    <source>
        <dbReference type="Pfam" id="PF14326"/>
    </source>
</evidence>
<feature type="domain" description="DUF4384" evidence="2">
    <location>
        <begin position="407"/>
        <end position="486"/>
    </location>
</feature>
<dbReference type="InterPro" id="IPR002477">
    <property type="entry name" value="Peptidoglycan-bd-like"/>
</dbReference>
<dbReference type="SUPFAM" id="SSF47090">
    <property type="entry name" value="PGBD-like"/>
    <property type="match status" value="1"/>
</dbReference>
<dbReference type="RefSeq" id="WP_261693553.1">
    <property type="nucleotide sequence ID" value="NZ_CP104694.1"/>
</dbReference>
<dbReference type="Proteomes" id="UP001064632">
    <property type="component" value="Chromosome"/>
</dbReference>
<organism evidence="3 4">
    <name type="scientific">Tahibacter amnicola</name>
    <dbReference type="NCBI Taxonomy" id="2976241"/>
    <lineage>
        <taxon>Bacteria</taxon>
        <taxon>Pseudomonadati</taxon>
        <taxon>Pseudomonadota</taxon>
        <taxon>Gammaproteobacteria</taxon>
        <taxon>Lysobacterales</taxon>
        <taxon>Rhodanobacteraceae</taxon>
        <taxon>Tahibacter</taxon>
    </lineage>
</organism>
<dbReference type="Pfam" id="PF14326">
    <property type="entry name" value="DUF4384"/>
    <property type="match status" value="1"/>
</dbReference>
<name>A0ABY6B9N8_9GAMM</name>
<feature type="domain" description="Peptidoglycan binding-like" evidence="1">
    <location>
        <begin position="294"/>
        <end position="342"/>
    </location>
</feature>
<reference evidence="3" key="1">
    <citation type="submission" date="2022-09" db="EMBL/GenBank/DDBJ databases">
        <title>Tahibacter sp. nov., isolated from a fresh water.</title>
        <authorList>
            <person name="Baek J.H."/>
            <person name="Lee J.K."/>
            <person name="Kim J.M."/>
            <person name="Jeon C.O."/>
        </authorList>
    </citation>
    <scope>NUCLEOTIDE SEQUENCE</scope>
    <source>
        <strain evidence="3">W38</strain>
    </source>
</reference>
<gene>
    <name evidence="3" type="ORF">N4264_17675</name>
</gene>
<sequence>MKGRVVGLIAAVAVLGGCVAADPRRDVPFFERVGVEDRPVVQAERSISGFTDSLACMDGLLRESHRGTTIITSKNIPDASGKVYVATKEMIVTALSAMSRTSEAFRFVDFEVDPLRQDTVQTLSSMLIGAGQLDVPKPQLYVSGAISYMDQNVLVRRRGIGVAGANYEYGYSRDLIGTAFGMELHLGDFNTRTLLTGVDAANEIVLANQGSGMDLGGRIRKNGVQFNIGNDVSQGVGPAVRTLVELGLVELVGKWAKLPYWQCLSLDQAHPEFQRQLHDWYRAMDIDARLAFFRKALHGRGYLAGGDSTHYDTALRDAIQRFQADHDLVPSGDLGFQTYAELAKNYVRTDGQGHFTAVGLDNAVIDEEGRLDPALAGQPRNGAQPLDTLSPAAIAVKLSLPRADPNFLVGETLQLGISVDRSSWVYCYYRDVANTVAQIYPNPRQLEQPLHARRLVRVPDPADPQSFVIELTKAGQEAVLCVASDRDVTASLPEPLRAAPLTPLPSWTLEKISQSFDALVIPGLGRQMIEWKVQKKR</sequence>
<evidence type="ECO:0000313" key="4">
    <source>
        <dbReference type="Proteomes" id="UP001064632"/>
    </source>
</evidence>
<dbReference type="Gene3D" id="1.10.101.10">
    <property type="entry name" value="PGBD-like superfamily/PGBD"/>
    <property type="match status" value="1"/>
</dbReference>
<protein>
    <submittedName>
        <fullName evidence="3">DUF4384 domain-containing protein</fullName>
    </submittedName>
</protein>
<evidence type="ECO:0000313" key="3">
    <source>
        <dbReference type="EMBL" id="UXI66569.1"/>
    </source>
</evidence>
<dbReference type="InterPro" id="IPR036365">
    <property type="entry name" value="PGBD-like_sf"/>
</dbReference>
<dbReference type="InterPro" id="IPR036366">
    <property type="entry name" value="PGBDSf"/>
</dbReference>